<evidence type="ECO:0000313" key="2">
    <source>
        <dbReference type="EMBL" id="GIX89653.1"/>
    </source>
</evidence>
<dbReference type="EMBL" id="BPLR01021445">
    <property type="protein sequence ID" value="GIX89653.1"/>
    <property type="molecule type" value="Genomic_DNA"/>
</dbReference>
<proteinExistence type="predicted"/>
<comment type="caution">
    <text evidence="2">The sequence shown here is derived from an EMBL/GenBank/DDBJ whole genome shotgun (WGS) entry which is preliminary data.</text>
</comment>
<keyword evidence="3" id="KW-1185">Reference proteome</keyword>
<organism evidence="2 3">
    <name type="scientific">Caerostris extrusa</name>
    <name type="common">Bark spider</name>
    <name type="synonym">Caerostris bankana</name>
    <dbReference type="NCBI Taxonomy" id="172846"/>
    <lineage>
        <taxon>Eukaryota</taxon>
        <taxon>Metazoa</taxon>
        <taxon>Ecdysozoa</taxon>
        <taxon>Arthropoda</taxon>
        <taxon>Chelicerata</taxon>
        <taxon>Arachnida</taxon>
        <taxon>Araneae</taxon>
        <taxon>Araneomorphae</taxon>
        <taxon>Entelegynae</taxon>
        <taxon>Araneoidea</taxon>
        <taxon>Araneidae</taxon>
        <taxon>Caerostris</taxon>
    </lineage>
</organism>
<sequence length="205" mass="23256">MRVINKICFDETENPLNEKTSSLCPTCGNIFHLEVLKEHKKTCQFSEKSGRDSDATKAGSDSDSHLTRRSARLSTFLAEHKDNAFLPVKPEFAKDVHEPIKIKVEPDTDKCEGKEPTSETVTVNRFKTVPPPISEKDSFNKFPILTDLASIDESTNVTDKILDTELPPLIDSELATSNNYLPEISCLNEEHFREIKKFQLYQKLK</sequence>
<feature type="region of interest" description="Disordered" evidence="1">
    <location>
        <begin position="46"/>
        <end position="66"/>
    </location>
</feature>
<protein>
    <submittedName>
        <fullName evidence="2">Uncharacterized protein</fullName>
    </submittedName>
</protein>
<gene>
    <name evidence="2" type="ORF">CEXT_420861</name>
</gene>
<dbReference type="AlphaFoldDB" id="A0AAV4NY23"/>
<accession>A0AAV4NY23</accession>
<evidence type="ECO:0000256" key="1">
    <source>
        <dbReference type="SAM" id="MobiDB-lite"/>
    </source>
</evidence>
<name>A0AAV4NY23_CAEEX</name>
<evidence type="ECO:0000313" key="3">
    <source>
        <dbReference type="Proteomes" id="UP001054945"/>
    </source>
</evidence>
<feature type="compositionally biased region" description="Basic and acidic residues" evidence="1">
    <location>
        <begin position="48"/>
        <end position="66"/>
    </location>
</feature>
<dbReference type="Proteomes" id="UP001054945">
    <property type="component" value="Unassembled WGS sequence"/>
</dbReference>
<reference evidence="2 3" key="1">
    <citation type="submission" date="2021-06" db="EMBL/GenBank/DDBJ databases">
        <title>Caerostris extrusa draft genome.</title>
        <authorList>
            <person name="Kono N."/>
            <person name="Arakawa K."/>
        </authorList>
    </citation>
    <scope>NUCLEOTIDE SEQUENCE [LARGE SCALE GENOMIC DNA]</scope>
</reference>